<dbReference type="VEuPathDB" id="TrichDB:TRFO_20005"/>
<accession>A0A1J4KLD2</accession>
<protein>
    <recommendedName>
        <fullName evidence="9">Leucine Rich Repeat family protein</fullName>
    </recommendedName>
</protein>
<evidence type="ECO:0000256" key="5">
    <source>
        <dbReference type="ARBA" id="ARBA00024196"/>
    </source>
</evidence>
<dbReference type="Proteomes" id="UP000179807">
    <property type="component" value="Unassembled WGS sequence"/>
</dbReference>
<comment type="caution">
    <text evidence="7">The sequence shown here is derived from an EMBL/GenBank/DDBJ whole genome shotgun (WGS) entry which is preliminary data.</text>
</comment>
<keyword evidence="3" id="KW-0677">Repeat</keyword>
<gene>
    <name evidence="7" type="ORF">TRFO_20005</name>
</gene>
<dbReference type="OrthoDB" id="7451790at2759"/>
<dbReference type="PANTHER" id="PTHR10552">
    <property type="entry name" value="U2 SMALL NUCLEAR RIBONUCLEOPROTEIN A"/>
    <property type="match status" value="1"/>
</dbReference>
<evidence type="ECO:0000256" key="4">
    <source>
        <dbReference type="ARBA" id="ARBA00023242"/>
    </source>
</evidence>
<evidence type="ECO:0000256" key="2">
    <source>
        <dbReference type="ARBA" id="ARBA00022614"/>
    </source>
</evidence>
<dbReference type="InterPro" id="IPR032675">
    <property type="entry name" value="LRR_dom_sf"/>
</dbReference>
<evidence type="ECO:0000256" key="6">
    <source>
        <dbReference type="SAM" id="MobiDB-lite"/>
    </source>
</evidence>
<evidence type="ECO:0000256" key="3">
    <source>
        <dbReference type="ARBA" id="ARBA00022737"/>
    </source>
</evidence>
<keyword evidence="4" id="KW-0539">Nucleus</keyword>
<dbReference type="GeneID" id="94835843"/>
<evidence type="ECO:0008006" key="9">
    <source>
        <dbReference type="Google" id="ProtNLM"/>
    </source>
</evidence>
<dbReference type="SUPFAM" id="SSF52058">
    <property type="entry name" value="L domain-like"/>
    <property type="match status" value="1"/>
</dbReference>
<evidence type="ECO:0000256" key="1">
    <source>
        <dbReference type="ARBA" id="ARBA00004123"/>
    </source>
</evidence>
<dbReference type="GO" id="GO:0030620">
    <property type="term" value="F:U2 snRNA binding"/>
    <property type="evidence" value="ECO:0007669"/>
    <property type="project" value="InterPro"/>
</dbReference>
<comment type="similarity">
    <text evidence="5">Belongs to the U2 small nuclear ribonucleoprotein A family.</text>
</comment>
<feature type="compositionally biased region" description="Polar residues" evidence="6">
    <location>
        <begin position="505"/>
        <end position="517"/>
    </location>
</feature>
<dbReference type="InterPro" id="IPR044640">
    <property type="entry name" value="RU2A"/>
</dbReference>
<dbReference type="AlphaFoldDB" id="A0A1J4KLD2"/>
<dbReference type="RefSeq" id="XP_068363740.1">
    <property type="nucleotide sequence ID" value="XM_068501139.1"/>
</dbReference>
<feature type="region of interest" description="Disordered" evidence="6">
    <location>
        <begin position="502"/>
        <end position="521"/>
    </location>
</feature>
<evidence type="ECO:0000313" key="7">
    <source>
        <dbReference type="EMBL" id="OHT10604.1"/>
    </source>
</evidence>
<dbReference type="GO" id="GO:0000398">
    <property type="term" value="P:mRNA splicing, via spliceosome"/>
    <property type="evidence" value="ECO:0007669"/>
    <property type="project" value="InterPro"/>
</dbReference>
<keyword evidence="8" id="KW-1185">Reference proteome</keyword>
<reference evidence="7" key="1">
    <citation type="submission" date="2016-10" db="EMBL/GenBank/DDBJ databases">
        <authorList>
            <person name="Benchimol M."/>
            <person name="Almeida L.G."/>
            <person name="Vasconcelos A.T."/>
            <person name="Perreira-Neves A."/>
            <person name="Rosa I.A."/>
            <person name="Tasca T."/>
            <person name="Bogo M.R."/>
            <person name="de Souza W."/>
        </authorList>
    </citation>
    <scope>NUCLEOTIDE SEQUENCE [LARGE SCALE GENOMIC DNA]</scope>
    <source>
        <strain evidence="7">K</strain>
    </source>
</reference>
<keyword evidence="2" id="KW-0433">Leucine-rich repeat</keyword>
<sequence>MKLSSKLSSSQQTFCIRATAKGITEIDHLPLRFLSCSQLFLSHNSIKSLRNIEQFRFLSRLMMEYNNICYIEDLIYLKNLPNLIELRLEGNPVCRLPLWDIYVIDICKKLQLLNGKEVRRLDKTNIIQMEKSLLNNMFFIDIAINIAKRNNTKKDKAQIADVIQECMKSIKKKDYINKMRLSSPSKEMDQYFTFLKKEASKKLHSFNRIFPKCPQQINLTFQNNLPKLTSLAEHPNTYSNNINFRKTLSLLTGLSLQSIGLQSDEEVTDILSYDNNKIIKESLSLAQLNEEDSNMSQRISDYHPTLSIQSKSKEIHSNNYCPTLFTVEDSHFEIPETQENEDEDEEELLKKFEMSDDSSSSSSTEQKYSEKGLTFDHQMKREIMESEALLSHNENENGNDTSSSDSFKQQQLILNVNPITTTIPISDVSGSDLISYSPKFLENPVQSSHNRARRMSVEEFRLKNRSNIMAKIATTPSAFLMMKFFELWKRRFQKRVNRRVRRKALSQSSDNMSQASDSLKKSGNKFAEFRELMGDTIGEMLSSESPAFEGSALIRSRSQRSGIPKLPIRSKPFF</sequence>
<evidence type="ECO:0000313" key="8">
    <source>
        <dbReference type="Proteomes" id="UP000179807"/>
    </source>
</evidence>
<name>A0A1J4KLD2_9EUKA</name>
<feature type="region of interest" description="Disordered" evidence="6">
    <location>
        <begin position="352"/>
        <end position="375"/>
    </location>
</feature>
<dbReference type="EMBL" id="MLAK01000606">
    <property type="protein sequence ID" value="OHT10604.1"/>
    <property type="molecule type" value="Genomic_DNA"/>
</dbReference>
<dbReference type="GO" id="GO:0005634">
    <property type="term" value="C:nucleus"/>
    <property type="evidence" value="ECO:0007669"/>
    <property type="project" value="UniProtKB-SubCell"/>
</dbReference>
<dbReference type="Gene3D" id="3.80.10.10">
    <property type="entry name" value="Ribonuclease Inhibitor"/>
    <property type="match status" value="1"/>
</dbReference>
<proteinExistence type="inferred from homology"/>
<dbReference type="PANTHER" id="PTHR10552:SF6">
    <property type="entry name" value="U2 SMALL NUCLEAR RIBONUCLEOPROTEIN A"/>
    <property type="match status" value="1"/>
</dbReference>
<comment type="subcellular location">
    <subcellularLocation>
        <location evidence="1">Nucleus</location>
    </subcellularLocation>
</comment>
<organism evidence="7 8">
    <name type="scientific">Tritrichomonas foetus</name>
    <dbReference type="NCBI Taxonomy" id="1144522"/>
    <lineage>
        <taxon>Eukaryota</taxon>
        <taxon>Metamonada</taxon>
        <taxon>Parabasalia</taxon>
        <taxon>Tritrichomonadida</taxon>
        <taxon>Tritrichomonadidae</taxon>
        <taxon>Tritrichomonas</taxon>
    </lineage>
</organism>